<comment type="caution">
    <text evidence="5">The sequence shown here is derived from an EMBL/GenBank/DDBJ whole genome shotgun (WGS) entry which is preliminary data.</text>
</comment>
<feature type="region of interest" description="Disordered" evidence="1">
    <location>
        <begin position="220"/>
        <end position="239"/>
    </location>
</feature>
<evidence type="ECO:0000313" key="6">
    <source>
        <dbReference type="Proteomes" id="UP000075502"/>
    </source>
</evidence>
<feature type="domain" description="PEGA" evidence="4">
    <location>
        <begin position="150"/>
        <end position="218"/>
    </location>
</feature>
<evidence type="ECO:0000259" key="4">
    <source>
        <dbReference type="Pfam" id="PF08308"/>
    </source>
</evidence>
<keyword evidence="3" id="KW-0732">Signal</keyword>
<sequence length="370" mass="38239">MVPMRPSQVVPLLCLPALLASTSPADAQPKSSAPPTSTAAPKAARRPRIQRAPSDAMSDKARKLYVEGVAASEQNRWADAYASFVAAWALQKHYTIVGGIGTCELMLQRYRDAAEHLAIYVRELANDTTATPEEREAAAAAYAQARAEVGAVVVSANVPGAKVLVDGSPVGTTPLVDPVFVEPGPHTITVQHDGHAPKSSAVDVARGGEIQRAFELEKLEISAPPEPAPAPPPPDVAERSSAPIVAGASVAAAGVIAGVVFTLVANAKASSVREKHATVKGMNVNDRGVNCSAPAGDEQTQQCNRLSALVDDRDLFSNLALWSFVGGGAVAVGTLGYWLASPSTPPEKRHVRVVPLVAPGGGGIVAGGVF</sequence>
<feature type="signal peptide" evidence="3">
    <location>
        <begin position="1"/>
        <end position="27"/>
    </location>
</feature>
<feature type="compositionally biased region" description="Low complexity" evidence="1">
    <location>
        <begin position="24"/>
        <end position="42"/>
    </location>
</feature>
<evidence type="ECO:0000313" key="5">
    <source>
        <dbReference type="EMBL" id="KYG11187.1"/>
    </source>
</evidence>
<proteinExistence type="predicted"/>
<name>A0A150U2W6_SORCE</name>
<evidence type="ECO:0000256" key="3">
    <source>
        <dbReference type="SAM" id="SignalP"/>
    </source>
</evidence>
<evidence type="ECO:0000256" key="1">
    <source>
        <dbReference type="SAM" id="MobiDB-lite"/>
    </source>
</evidence>
<keyword evidence="2" id="KW-0812">Transmembrane</keyword>
<accession>A0A150U2W6</accession>
<dbReference type="Proteomes" id="UP000075502">
    <property type="component" value="Unassembled WGS sequence"/>
</dbReference>
<keyword evidence="2" id="KW-1133">Transmembrane helix</keyword>
<feature type="chain" id="PRO_5007570396" description="PEGA domain-containing protein" evidence="3">
    <location>
        <begin position="28"/>
        <end position="370"/>
    </location>
</feature>
<feature type="region of interest" description="Disordered" evidence="1">
    <location>
        <begin position="24"/>
        <end position="56"/>
    </location>
</feature>
<gene>
    <name evidence="5" type="ORF">BE21_58130</name>
</gene>
<feature type="transmembrane region" description="Helical" evidence="2">
    <location>
        <begin position="244"/>
        <end position="265"/>
    </location>
</feature>
<protein>
    <recommendedName>
        <fullName evidence="4">PEGA domain-containing protein</fullName>
    </recommendedName>
</protein>
<keyword evidence="2" id="KW-0472">Membrane</keyword>
<dbReference type="Pfam" id="PF08308">
    <property type="entry name" value="PEGA"/>
    <property type="match status" value="1"/>
</dbReference>
<evidence type="ECO:0000256" key="2">
    <source>
        <dbReference type="SAM" id="Phobius"/>
    </source>
</evidence>
<feature type="transmembrane region" description="Helical" evidence="2">
    <location>
        <begin position="319"/>
        <end position="340"/>
    </location>
</feature>
<dbReference type="InterPro" id="IPR013229">
    <property type="entry name" value="PEGA"/>
</dbReference>
<organism evidence="5 6">
    <name type="scientific">Sorangium cellulosum</name>
    <name type="common">Polyangium cellulosum</name>
    <dbReference type="NCBI Taxonomy" id="56"/>
    <lineage>
        <taxon>Bacteria</taxon>
        <taxon>Pseudomonadati</taxon>
        <taxon>Myxococcota</taxon>
        <taxon>Polyangia</taxon>
        <taxon>Polyangiales</taxon>
        <taxon>Polyangiaceae</taxon>
        <taxon>Sorangium</taxon>
    </lineage>
</organism>
<feature type="compositionally biased region" description="Pro residues" evidence="1">
    <location>
        <begin position="224"/>
        <end position="235"/>
    </location>
</feature>
<dbReference type="AlphaFoldDB" id="A0A150U2W6"/>
<reference evidence="5 6" key="1">
    <citation type="submission" date="2014-02" db="EMBL/GenBank/DDBJ databases">
        <title>The small core and large imbalanced accessory genome model reveals a collaborative survival strategy of Sorangium cellulosum strains in nature.</title>
        <authorList>
            <person name="Han K."/>
            <person name="Peng R."/>
            <person name="Blom J."/>
            <person name="Li Y.-Z."/>
        </authorList>
    </citation>
    <scope>NUCLEOTIDE SEQUENCE [LARGE SCALE GENOMIC DNA]</scope>
    <source>
        <strain evidence="5 6">So0007-03</strain>
    </source>
</reference>
<dbReference type="EMBL" id="JEME01000108">
    <property type="protein sequence ID" value="KYG11187.1"/>
    <property type="molecule type" value="Genomic_DNA"/>
</dbReference>